<dbReference type="PANTHER" id="PTHR46683:SF1">
    <property type="entry name" value="OROTATE PHOSPHORIBOSYLTRANSFERASE 1-RELATED"/>
    <property type="match status" value="1"/>
</dbReference>
<dbReference type="InterPro" id="IPR023031">
    <property type="entry name" value="OPRT"/>
</dbReference>
<reference evidence="11" key="1">
    <citation type="submission" date="2023-07" db="EMBL/GenBank/DDBJ databases">
        <title>Gilvimarinus algae sp. nov., isolated from the surface of Kelp.</title>
        <authorList>
            <person name="Sun Y.Y."/>
            <person name="Gong Y."/>
            <person name="Du Z.J."/>
        </authorList>
    </citation>
    <scope>NUCLEOTIDE SEQUENCE</scope>
    <source>
        <strain evidence="11">SDUM040014</strain>
    </source>
</reference>
<dbReference type="SUPFAM" id="SSF53271">
    <property type="entry name" value="PRTase-like"/>
    <property type="match status" value="1"/>
</dbReference>
<keyword evidence="9" id="KW-0460">Magnesium</keyword>
<dbReference type="Pfam" id="PF00156">
    <property type="entry name" value="Pribosyltran"/>
    <property type="match status" value="1"/>
</dbReference>
<feature type="binding site" description="in other chain" evidence="9">
    <location>
        <position position="101"/>
    </location>
    <ligand>
        <name>5-phospho-alpha-D-ribose 1-diphosphate</name>
        <dbReference type="ChEBI" id="CHEBI:58017"/>
        <note>ligand shared between dimeric partners</note>
    </ligand>
</feature>
<organism evidence="11 12">
    <name type="scientific">Gilvimarinus algae</name>
    <dbReference type="NCBI Taxonomy" id="3058037"/>
    <lineage>
        <taxon>Bacteria</taxon>
        <taxon>Pseudomonadati</taxon>
        <taxon>Pseudomonadota</taxon>
        <taxon>Gammaproteobacteria</taxon>
        <taxon>Cellvibrionales</taxon>
        <taxon>Cellvibrionaceae</taxon>
        <taxon>Gilvimarinus</taxon>
    </lineage>
</organism>
<comment type="caution">
    <text evidence="11">The sequence shown here is derived from an EMBL/GenBank/DDBJ whole genome shotgun (WGS) entry which is preliminary data.</text>
</comment>
<dbReference type="RefSeq" id="WP_302711481.1">
    <property type="nucleotide sequence ID" value="NZ_JAULRT010000035.1"/>
</dbReference>
<accession>A0ABT8TBP9</accession>
<comment type="function">
    <text evidence="1 9">Catalyzes the transfer of a ribosyl phosphate group from 5-phosphoribose 1-diphosphate to orotate, leading to the formation of orotidine monophosphate (OMP).</text>
</comment>
<feature type="domain" description="Phosphoribosyltransferase" evidence="10">
    <location>
        <begin position="47"/>
        <end position="150"/>
    </location>
</feature>
<dbReference type="Gene3D" id="3.40.50.2020">
    <property type="match status" value="1"/>
</dbReference>
<feature type="binding site" evidence="9">
    <location>
        <begin position="34"/>
        <end position="35"/>
    </location>
    <ligand>
        <name>orotate</name>
        <dbReference type="ChEBI" id="CHEBI:30839"/>
    </ligand>
</feature>
<comment type="cofactor">
    <cofactor evidence="9">
        <name>Mg(2+)</name>
        <dbReference type="ChEBI" id="CHEBI:18420"/>
    </cofactor>
</comment>
<gene>
    <name evidence="9 11" type="primary">pyrE</name>
    <name evidence="11" type="ORF">QWI16_04115</name>
</gene>
<dbReference type="CDD" id="cd06223">
    <property type="entry name" value="PRTases_typeI"/>
    <property type="match status" value="1"/>
</dbReference>
<comment type="pathway">
    <text evidence="2 9">Pyrimidine metabolism; UMP biosynthesis via de novo pathway; UMP from orotate: step 1/2.</text>
</comment>
<proteinExistence type="inferred from homology"/>
<evidence type="ECO:0000256" key="4">
    <source>
        <dbReference type="ARBA" id="ARBA00011738"/>
    </source>
</evidence>
<dbReference type="Proteomes" id="UP001168380">
    <property type="component" value="Unassembled WGS sequence"/>
</dbReference>
<dbReference type="NCBIfam" id="TIGR00336">
    <property type="entry name" value="pyrE"/>
    <property type="match status" value="1"/>
</dbReference>
<evidence type="ECO:0000256" key="2">
    <source>
        <dbReference type="ARBA" id="ARBA00004889"/>
    </source>
</evidence>
<dbReference type="GO" id="GO:0004588">
    <property type="term" value="F:orotate phosphoribosyltransferase activity"/>
    <property type="evidence" value="ECO:0007669"/>
    <property type="project" value="UniProtKB-EC"/>
</dbReference>
<feature type="binding site" evidence="9">
    <location>
        <position position="129"/>
    </location>
    <ligand>
        <name>orotate</name>
        <dbReference type="ChEBI" id="CHEBI:30839"/>
    </ligand>
</feature>
<dbReference type="EMBL" id="JAULRT010000035">
    <property type="protein sequence ID" value="MDO3381345.1"/>
    <property type="molecule type" value="Genomic_DNA"/>
</dbReference>
<dbReference type="PANTHER" id="PTHR46683">
    <property type="entry name" value="OROTATE PHOSPHORIBOSYLTRANSFERASE 1-RELATED"/>
    <property type="match status" value="1"/>
</dbReference>
<evidence type="ECO:0000313" key="11">
    <source>
        <dbReference type="EMBL" id="MDO3381345.1"/>
    </source>
</evidence>
<evidence type="ECO:0000259" key="10">
    <source>
        <dbReference type="Pfam" id="PF00156"/>
    </source>
</evidence>
<feature type="binding site" evidence="9">
    <location>
        <position position="157"/>
    </location>
    <ligand>
        <name>orotate</name>
        <dbReference type="ChEBI" id="CHEBI:30839"/>
    </ligand>
</feature>
<protein>
    <recommendedName>
        <fullName evidence="5 9">Orotate phosphoribosyltransferase</fullName>
        <shortName evidence="9">OPRT</shortName>
        <shortName evidence="9">OPRTase</shortName>
        <ecNumber evidence="5 9">2.4.2.10</ecNumber>
    </recommendedName>
</protein>
<evidence type="ECO:0000256" key="6">
    <source>
        <dbReference type="ARBA" id="ARBA00022676"/>
    </source>
</evidence>
<dbReference type="InterPro" id="IPR004467">
    <property type="entry name" value="Or_phspho_trans_dom"/>
</dbReference>
<keyword evidence="12" id="KW-1185">Reference proteome</keyword>
<evidence type="ECO:0000256" key="7">
    <source>
        <dbReference type="ARBA" id="ARBA00022679"/>
    </source>
</evidence>
<keyword evidence="6 9" id="KW-0328">Glycosyltransferase</keyword>
<comment type="similarity">
    <text evidence="3 9">Belongs to the purine/pyrimidine phosphoribosyltransferase family. PyrE subfamily.</text>
</comment>
<feature type="binding site" evidence="9">
    <location>
        <position position="106"/>
    </location>
    <ligand>
        <name>5-phospho-alpha-D-ribose 1-diphosphate</name>
        <dbReference type="ChEBI" id="CHEBI:58017"/>
        <note>ligand shared between dimeric partners</note>
    </ligand>
</feature>
<feature type="binding site" evidence="9">
    <location>
        <position position="100"/>
    </location>
    <ligand>
        <name>5-phospho-alpha-D-ribose 1-diphosphate</name>
        <dbReference type="ChEBI" id="CHEBI:58017"/>
        <note>ligand shared between dimeric partners</note>
    </ligand>
</feature>
<evidence type="ECO:0000256" key="9">
    <source>
        <dbReference type="HAMAP-Rule" id="MF_01208"/>
    </source>
</evidence>
<sequence length="213" mass="23063">MKDYQRDFIDLAIAKEALLFGEFTLKSGRISPYFFNAGRFFQTGSGLAALGRFYAQAIVDAGVSFDLVFGPAYKGIPLASATAVALAEHHGMDVPYCFNRKEAKDHGEGGTLVGAPLKGRALIVDDVITAGTAVREVMEILAAVEATPAAVMIGLDRQERGRGELSAIQEVEREYKIPVVNIINLADIISYLEQQGGSERLEAIKAYRSQYGV</sequence>
<keyword evidence="8 9" id="KW-0665">Pyrimidine biosynthesis</keyword>
<evidence type="ECO:0000256" key="5">
    <source>
        <dbReference type="ARBA" id="ARBA00011971"/>
    </source>
</evidence>
<feature type="binding site" evidence="9">
    <location>
        <position position="104"/>
    </location>
    <ligand>
        <name>5-phospho-alpha-D-ribose 1-diphosphate</name>
        <dbReference type="ChEBI" id="CHEBI:58017"/>
        <note>ligand shared between dimeric partners</note>
    </ligand>
</feature>
<feature type="binding site" description="in other chain" evidence="9">
    <location>
        <position position="26"/>
    </location>
    <ligand>
        <name>5-phospho-alpha-D-ribose 1-diphosphate</name>
        <dbReference type="ChEBI" id="CHEBI:58017"/>
        <note>ligand shared between dimeric partners</note>
    </ligand>
</feature>
<evidence type="ECO:0000256" key="8">
    <source>
        <dbReference type="ARBA" id="ARBA00022975"/>
    </source>
</evidence>
<dbReference type="HAMAP" id="MF_01208">
    <property type="entry name" value="PyrE"/>
    <property type="match status" value="1"/>
</dbReference>
<dbReference type="InterPro" id="IPR029057">
    <property type="entry name" value="PRTase-like"/>
</dbReference>
<feature type="binding site" description="in other chain" evidence="9">
    <location>
        <begin position="73"/>
        <end position="74"/>
    </location>
    <ligand>
        <name>5-phospho-alpha-D-ribose 1-diphosphate</name>
        <dbReference type="ChEBI" id="CHEBI:58017"/>
        <note>ligand shared between dimeric partners</note>
    </ligand>
</feature>
<evidence type="ECO:0000256" key="1">
    <source>
        <dbReference type="ARBA" id="ARBA00003769"/>
    </source>
</evidence>
<evidence type="ECO:0000313" key="12">
    <source>
        <dbReference type="Proteomes" id="UP001168380"/>
    </source>
</evidence>
<dbReference type="EC" id="2.4.2.10" evidence="5 9"/>
<feature type="binding site" description="in other chain" evidence="9">
    <location>
        <begin position="125"/>
        <end position="133"/>
    </location>
    <ligand>
        <name>5-phospho-alpha-D-ribose 1-diphosphate</name>
        <dbReference type="ChEBI" id="CHEBI:58017"/>
        <note>ligand shared between dimeric partners</note>
    </ligand>
</feature>
<evidence type="ECO:0000256" key="3">
    <source>
        <dbReference type="ARBA" id="ARBA00006340"/>
    </source>
</evidence>
<dbReference type="InterPro" id="IPR000836">
    <property type="entry name" value="PRTase_dom"/>
</dbReference>
<keyword evidence="7 9" id="KW-0808">Transferase</keyword>
<comment type="subunit">
    <text evidence="4 9">Homodimer.</text>
</comment>
<name>A0ABT8TBP9_9GAMM</name>
<comment type="catalytic activity">
    <reaction evidence="9">
        <text>orotidine 5'-phosphate + diphosphate = orotate + 5-phospho-alpha-D-ribose 1-diphosphate</text>
        <dbReference type="Rhea" id="RHEA:10380"/>
        <dbReference type="ChEBI" id="CHEBI:30839"/>
        <dbReference type="ChEBI" id="CHEBI:33019"/>
        <dbReference type="ChEBI" id="CHEBI:57538"/>
        <dbReference type="ChEBI" id="CHEBI:58017"/>
        <dbReference type="EC" id="2.4.2.10"/>
    </reaction>
</comment>